<dbReference type="InterPro" id="IPR016161">
    <property type="entry name" value="Ald_DH/histidinol_DH"/>
</dbReference>
<keyword evidence="2" id="KW-0521">NADP</keyword>
<dbReference type="Gene3D" id="3.40.309.10">
    <property type="entry name" value="Aldehyde Dehydrogenase, Chain A, domain 2"/>
    <property type="match status" value="1"/>
</dbReference>
<sequence length="653" mass="70740">MYLPSLNPEQLPIEQKALYDDMQSVISSNFSRFGIESKDGGLIGPLGVWIHDPSSFGEAAWGLAKAVTTKARLSENVRQTAILTVGSHFKAEYELYAHEKLAAACLSETKIASLANNTRPSDLTPDEAVAYDISQALLHGGALQSDLYRKAMDILGNEGVRELIYLVGTYCLVSTTLNGFGVQSPVPSSTSSNRTPSEYKTISPMTGGTLRSFPGTTDEEVFEALNTAHVRWNQDWRLRTVEQRAQLMHKAAGIMRERTEHLAQLITREMGKLIAQARNEVVLSADILEYYATHAADFLKPKPLPESDGCVVKTEPIGIILAIEPWNFPYYQLARVAAPQLVAGNAVIVKHAPTVPQCALAFAQLFRDAGFPEGVYTNLFCSISQANALIDDFRVRGVTLTGSERAGASVAQRAGQNLKKVVLELGGSDPFLVLEDSPLEQTIPAACRGRLSSMGQACVSSKRFIVIGKERGRLFLEGLKRAMGNLKPGDPTDPSTSIGPLFSERAVDGLLSQIEVAKKHGAKVIHGGKRIDRPGYFLEPTIITDISEENPLFQEETFGPVASVYVVDTEAEAIRIANATSFGLGAAVFGKDLKHAQDVADKIDSGMVFINSVVYTAPEAPFGGIKNSGFGRELSELGIGEFVNKKLIRTAPL</sequence>
<protein>
    <recommendedName>
        <fullName evidence="3">Aldehyde dehydrogenase domain-containing protein</fullName>
    </recommendedName>
</protein>
<dbReference type="InterPro" id="IPR044148">
    <property type="entry name" value="ALDH_GabD1-like"/>
</dbReference>
<dbReference type="SUPFAM" id="SSF69118">
    <property type="entry name" value="AhpD-like"/>
    <property type="match status" value="1"/>
</dbReference>
<evidence type="ECO:0000259" key="3">
    <source>
        <dbReference type="Pfam" id="PF00171"/>
    </source>
</evidence>
<evidence type="ECO:0000313" key="4">
    <source>
        <dbReference type="EMBL" id="KAL1874106.1"/>
    </source>
</evidence>
<dbReference type="Gene3D" id="3.40.605.10">
    <property type="entry name" value="Aldehyde Dehydrogenase, Chain A, domain 1"/>
    <property type="match status" value="1"/>
</dbReference>
<dbReference type="EMBL" id="JAVDPF010000020">
    <property type="protein sequence ID" value="KAL1874106.1"/>
    <property type="molecule type" value="Genomic_DNA"/>
</dbReference>
<gene>
    <name evidence="4" type="ORF">Plec18167_006040</name>
</gene>
<feature type="domain" description="Aldehyde dehydrogenase" evidence="3">
    <location>
        <begin position="197"/>
        <end position="647"/>
    </location>
</feature>
<keyword evidence="5" id="KW-1185">Reference proteome</keyword>
<dbReference type="InterPro" id="IPR047110">
    <property type="entry name" value="GABD/Sad-like"/>
</dbReference>
<evidence type="ECO:0000256" key="2">
    <source>
        <dbReference type="ARBA" id="ARBA00022857"/>
    </source>
</evidence>
<dbReference type="Pfam" id="PF00171">
    <property type="entry name" value="Aldedh"/>
    <property type="match status" value="1"/>
</dbReference>
<reference evidence="4 5" key="1">
    <citation type="journal article" date="2024" name="IMA Fungus">
        <title>IMA Genome - F19 : A genome assembly and annotation guide to empower mycologists, including annotated draft genome sequences of Ceratocystis pirilliformis, Diaporthe australafricana, Fusarium ophioides, Paecilomyces lecythidis, and Sporothrix stenoceras.</title>
        <authorList>
            <person name="Aylward J."/>
            <person name="Wilson A.M."/>
            <person name="Visagie C.M."/>
            <person name="Spraker J."/>
            <person name="Barnes I."/>
            <person name="Buitendag C."/>
            <person name="Ceriani C."/>
            <person name="Del Mar Angel L."/>
            <person name="du Plessis D."/>
            <person name="Fuchs T."/>
            <person name="Gasser K."/>
            <person name="Kramer D."/>
            <person name="Li W."/>
            <person name="Munsamy K."/>
            <person name="Piso A."/>
            <person name="Price J.L."/>
            <person name="Sonnekus B."/>
            <person name="Thomas C."/>
            <person name="van der Nest A."/>
            <person name="van Dijk A."/>
            <person name="van Heerden A."/>
            <person name="van Vuuren N."/>
            <person name="Yilmaz N."/>
            <person name="Duong T.A."/>
            <person name="van der Merwe N.A."/>
            <person name="Wingfield M.J."/>
            <person name="Wingfield B.D."/>
        </authorList>
    </citation>
    <scope>NUCLEOTIDE SEQUENCE [LARGE SCALE GENOMIC DNA]</scope>
    <source>
        <strain evidence="4 5">CMW 18167</strain>
    </source>
</reference>
<evidence type="ECO:0000313" key="5">
    <source>
        <dbReference type="Proteomes" id="UP001583193"/>
    </source>
</evidence>
<organism evidence="4 5">
    <name type="scientific">Paecilomyces lecythidis</name>
    <dbReference type="NCBI Taxonomy" id="3004212"/>
    <lineage>
        <taxon>Eukaryota</taxon>
        <taxon>Fungi</taxon>
        <taxon>Dikarya</taxon>
        <taxon>Ascomycota</taxon>
        <taxon>Pezizomycotina</taxon>
        <taxon>Eurotiomycetes</taxon>
        <taxon>Eurotiomycetidae</taxon>
        <taxon>Eurotiales</taxon>
        <taxon>Thermoascaceae</taxon>
        <taxon>Paecilomyces</taxon>
    </lineage>
</organism>
<evidence type="ECO:0000256" key="1">
    <source>
        <dbReference type="ARBA" id="ARBA00009986"/>
    </source>
</evidence>
<proteinExistence type="inferred from homology"/>
<dbReference type="PANTHER" id="PTHR43217:SF2">
    <property type="entry name" value="SUCCINATE-SEMIALDEHYDE DEHYDROGENASE [NADP(+)]"/>
    <property type="match status" value="1"/>
</dbReference>
<comment type="similarity">
    <text evidence="1">Belongs to the aldehyde dehydrogenase family.</text>
</comment>
<dbReference type="SUPFAM" id="SSF53720">
    <property type="entry name" value="ALDH-like"/>
    <property type="match status" value="1"/>
</dbReference>
<dbReference type="InterPro" id="IPR015590">
    <property type="entry name" value="Aldehyde_DH_dom"/>
</dbReference>
<dbReference type="CDD" id="cd07100">
    <property type="entry name" value="ALDH_SSADH1_GabD1"/>
    <property type="match status" value="1"/>
</dbReference>
<dbReference type="Gene3D" id="1.20.1290.10">
    <property type="entry name" value="AhpD-like"/>
    <property type="match status" value="1"/>
</dbReference>
<name>A0ABR3XED4_9EURO</name>
<dbReference type="Proteomes" id="UP001583193">
    <property type="component" value="Unassembled WGS sequence"/>
</dbReference>
<dbReference type="InterPro" id="IPR016162">
    <property type="entry name" value="Ald_DH_N"/>
</dbReference>
<dbReference type="InterPro" id="IPR016163">
    <property type="entry name" value="Ald_DH_C"/>
</dbReference>
<dbReference type="PANTHER" id="PTHR43217">
    <property type="entry name" value="SUCCINATE SEMIALDEHYDE DEHYDROGENASE [NAD(P)+] SAD"/>
    <property type="match status" value="1"/>
</dbReference>
<accession>A0ABR3XED4</accession>
<comment type="caution">
    <text evidence="4">The sequence shown here is derived from an EMBL/GenBank/DDBJ whole genome shotgun (WGS) entry which is preliminary data.</text>
</comment>
<dbReference type="InterPro" id="IPR029032">
    <property type="entry name" value="AhpD-like"/>
</dbReference>